<evidence type="ECO:0000313" key="1">
    <source>
        <dbReference type="EMBL" id="QDI92013.1"/>
    </source>
</evidence>
<dbReference type="OrthoDB" id="8910390at2"/>
<dbReference type="AlphaFoldDB" id="A0A514LJM0"/>
<organism evidence="1 2">
    <name type="scientific">Salicibibacter halophilus</name>
    <dbReference type="NCBI Taxonomy" id="2502791"/>
    <lineage>
        <taxon>Bacteria</taxon>
        <taxon>Bacillati</taxon>
        <taxon>Bacillota</taxon>
        <taxon>Bacilli</taxon>
        <taxon>Bacillales</taxon>
        <taxon>Bacillaceae</taxon>
        <taxon>Salicibibacter</taxon>
    </lineage>
</organism>
<sequence length="141" mass="16429">MNKMEIHEALMNYKWMINVLVTKRQEMTGASQAMVSKYGIEATLPSSDSTPSDPVYNEMLRIDRYDKNTKNLQRKVSFIQRHSAGITDIKDQIILDELLNGKTLRRISREHHLSVAAVKRRKDHIIEEMHLNAECEQYVQT</sequence>
<proteinExistence type="predicted"/>
<reference evidence="2" key="1">
    <citation type="submission" date="2019-01" db="EMBL/GenBank/DDBJ databases">
        <title>Genomic analysis of Salicibibacter sp. NKC3-5.</title>
        <authorList>
            <person name="Oh Y.J."/>
        </authorList>
    </citation>
    <scope>NUCLEOTIDE SEQUENCE [LARGE SCALE GENOMIC DNA]</scope>
    <source>
        <strain evidence="2">NKC3-5</strain>
    </source>
</reference>
<name>A0A514LJM0_9BACI</name>
<dbReference type="EMBL" id="CP035485">
    <property type="protein sequence ID" value="QDI92013.1"/>
    <property type="molecule type" value="Genomic_DNA"/>
</dbReference>
<accession>A0A514LJM0</accession>
<keyword evidence="2" id="KW-1185">Reference proteome</keyword>
<protein>
    <submittedName>
        <fullName evidence="1">Uncharacterized protein</fullName>
    </submittedName>
</protein>
<gene>
    <name evidence="1" type="ORF">EPH95_13175</name>
</gene>
<evidence type="ECO:0000313" key="2">
    <source>
        <dbReference type="Proteomes" id="UP000319756"/>
    </source>
</evidence>
<dbReference type="KEGG" id="sale:EPH95_13175"/>
<dbReference type="RefSeq" id="WP_142090531.1">
    <property type="nucleotide sequence ID" value="NZ_CP035485.1"/>
</dbReference>
<dbReference type="Proteomes" id="UP000319756">
    <property type="component" value="Chromosome"/>
</dbReference>